<dbReference type="PANTHER" id="PTHR47197">
    <property type="entry name" value="PROTEIN NIRF"/>
    <property type="match status" value="1"/>
</dbReference>
<dbReference type="OrthoDB" id="3250815at2"/>
<evidence type="ECO:0000313" key="3">
    <source>
        <dbReference type="Proteomes" id="UP000295601"/>
    </source>
</evidence>
<protein>
    <recommendedName>
        <fullName evidence="4">Pyrroloquinoline-quinone binding quinoprotein</fullName>
    </recommendedName>
</protein>
<dbReference type="AlphaFoldDB" id="A0A4V6PVN1"/>
<dbReference type="Proteomes" id="UP000295601">
    <property type="component" value="Unassembled WGS sequence"/>
</dbReference>
<reference evidence="2 3" key="1">
    <citation type="submission" date="2019-03" db="EMBL/GenBank/DDBJ databases">
        <title>Genomic analyses of the natural microbiome of Caenorhabditis elegans.</title>
        <authorList>
            <person name="Samuel B."/>
        </authorList>
    </citation>
    <scope>NUCLEOTIDE SEQUENCE [LARGE SCALE GENOMIC DNA]</scope>
    <source>
        <strain evidence="2 3">JUb18</strain>
    </source>
</reference>
<keyword evidence="1" id="KW-0732">Signal</keyword>
<sequence length="413" mass="42968">MTHIPHPRRASSQRSRLMLAVAASAGIALLASACSATAAPPNDAAVDSASPQAAQRLAVTTAGGITVLDGSEVRNGKLTVVDTLDTEQFTRLNSFGDGQHLLVTTSRGFEVLDTEAAKLTGLIFPASSAGHAVRHDGTTVLYDDGTGRTTILDTAALATDNTTVPAAQEYEADSPHHGVSIALSDGTLLTTVGDDTSRSGAAALEPHDDHWHEITASDECPGIHGEGTAQDEAVVFGCEDGALLYSDGAFTKLPAPDAYGRMGNAWVSDTSSLVVGDYQSDPDAEGYLLDSVALIDTQAGTLRVAELPAEVRYTYRDVVRGPEDHAYILSTDGSIHVLDPVSGTIVTSFPVIEPWEGPADWQDAHPTITSDGDTAYVTEPAARTVHAVDLTTGNILASTKIDGAPNEIAIASS</sequence>
<accession>A0A4V6PVN1</accession>
<dbReference type="RefSeq" id="WP_133617061.1">
    <property type="nucleotide sequence ID" value="NZ_CP080492.1"/>
</dbReference>
<dbReference type="NCBIfam" id="NF038015">
    <property type="entry name" value="AztD"/>
    <property type="match status" value="1"/>
</dbReference>
<dbReference type="Gene3D" id="2.130.10.10">
    <property type="entry name" value="YVTN repeat-like/Quinoprotein amine dehydrogenase"/>
    <property type="match status" value="1"/>
</dbReference>
<organism evidence="2 3">
    <name type="scientific">Leucobacter luti</name>
    <dbReference type="NCBI Taxonomy" id="340320"/>
    <lineage>
        <taxon>Bacteria</taxon>
        <taxon>Bacillati</taxon>
        <taxon>Actinomycetota</taxon>
        <taxon>Actinomycetes</taxon>
        <taxon>Micrococcales</taxon>
        <taxon>Microbacteriaceae</taxon>
        <taxon>Leucobacter</taxon>
    </lineage>
</organism>
<evidence type="ECO:0008006" key="4">
    <source>
        <dbReference type="Google" id="ProtNLM"/>
    </source>
</evidence>
<dbReference type="InterPro" id="IPR011044">
    <property type="entry name" value="Quino_amine_DH_bsu"/>
</dbReference>
<gene>
    <name evidence="2" type="ORF">EDF62_2257</name>
</gene>
<proteinExistence type="predicted"/>
<evidence type="ECO:0000313" key="2">
    <source>
        <dbReference type="EMBL" id="TDP91638.1"/>
    </source>
</evidence>
<dbReference type="PANTHER" id="PTHR47197:SF3">
    <property type="entry name" value="DIHYDRO-HEME D1 DEHYDROGENASE"/>
    <property type="match status" value="1"/>
</dbReference>
<keyword evidence="3" id="KW-1185">Reference proteome</keyword>
<name>A0A4V6PVN1_9MICO</name>
<dbReference type="InterPro" id="IPR015943">
    <property type="entry name" value="WD40/YVTN_repeat-like_dom_sf"/>
</dbReference>
<comment type="caution">
    <text evidence="2">The sequence shown here is derived from an EMBL/GenBank/DDBJ whole genome shotgun (WGS) entry which is preliminary data.</text>
</comment>
<evidence type="ECO:0000256" key="1">
    <source>
        <dbReference type="SAM" id="SignalP"/>
    </source>
</evidence>
<dbReference type="InterPro" id="IPR051200">
    <property type="entry name" value="Host-pathogen_enzymatic-act"/>
</dbReference>
<dbReference type="EMBL" id="SNYA01000005">
    <property type="protein sequence ID" value="TDP91638.1"/>
    <property type="molecule type" value="Genomic_DNA"/>
</dbReference>
<feature type="signal peptide" evidence="1">
    <location>
        <begin position="1"/>
        <end position="38"/>
    </location>
</feature>
<dbReference type="SUPFAM" id="SSF50969">
    <property type="entry name" value="YVTN repeat-like/Quinoprotein amine dehydrogenase"/>
    <property type="match status" value="1"/>
</dbReference>
<feature type="chain" id="PRO_5020394025" description="Pyrroloquinoline-quinone binding quinoprotein" evidence="1">
    <location>
        <begin position="39"/>
        <end position="413"/>
    </location>
</feature>
<dbReference type="InterPro" id="IPR047697">
    <property type="entry name" value="AztD-like"/>
</dbReference>